<proteinExistence type="predicted"/>
<feature type="signal peptide" evidence="1">
    <location>
        <begin position="1"/>
        <end position="19"/>
    </location>
</feature>
<dbReference type="Proteomes" id="UP000466586">
    <property type="component" value="Unassembled WGS sequence"/>
</dbReference>
<gene>
    <name evidence="2" type="ORF">GS399_02835</name>
</gene>
<comment type="caution">
    <text evidence="2">The sequence shown here is derived from an EMBL/GenBank/DDBJ whole genome shotgun (WGS) entry which is preliminary data.</text>
</comment>
<keyword evidence="3" id="KW-1185">Reference proteome</keyword>
<dbReference type="AlphaFoldDB" id="A0A7K1Y5M8"/>
<evidence type="ECO:0000313" key="3">
    <source>
        <dbReference type="Proteomes" id="UP000466586"/>
    </source>
</evidence>
<dbReference type="EMBL" id="WVHT01000001">
    <property type="protein sequence ID" value="MXV49892.1"/>
    <property type="molecule type" value="Genomic_DNA"/>
</dbReference>
<organism evidence="2 3">
    <name type="scientific">Hufsiella arboris</name>
    <dbReference type="NCBI Taxonomy" id="2695275"/>
    <lineage>
        <taxon>Bacteria</taxon>
        <taxon>Pseudomonadati</taxon>
        <taxon>Bacteroidota</taxon>
        <taxon>Sphingobacteriia</taxon>
        <taxon>Sphingobacteriales</taxon>
        <taxon>Sphingobacteriaceae</taxon>
        <taxon>Hufsiella</taxon>
    </lineage>
</organism>
<accession>A0A7K1Y5M8</accession>
<dbReference type="RefSeq" id="WP_160843056.1">
    <property type="nucleotide sequence ID" value="NZ_WVHT01000001.1"/>
</dbReference>
<evidence type="ECO:0000256" key="1">
    <source>
        <dbReference type="SAM" id="SignalP"/>
    </source>
</evidence>
<sequence length="232" mass="25980">MKKIVFLFIISIVSLSASAQINFYKLSVGLNGGINRYIGDITYEPKFKPTIALTGDFNITPFSSVGLEIQKGTLSAGDSIKDPHQRYFKNSYTTIIIGGKVGLGQVVNTDNNKFLTAVKGFYLGTGVGFMMNNMKEINRYTDNGEGGQYKFPGKDKATNLLIPANIGFNFPFQDHWGYTRVTLNVNYQFNYSLGEDMDGYDDPPSKFENHYYDTYHNFTVGVKYSFGPEGIF</sequence>
<feature type="chain" id="PRO_5029630737" description="Outer membrane beta-barrel protein" evidence="1">
    <location>
        <begin position="20"/>
        <end position="232"/>
    </location>
</feature>
<keyword evidence="1" id="KW-0732">Signal</keyword>
<protein>
    <recommendedName>
        <fullName evidence="4">Outer membrane beta-barrel protein</fullName>
    </recommendedName>
</protein>
<name>A0A7K1Y5M8_9SPHI</name>
<reference evidence="2 3" key="1">
    <citation type="submission" date="2019-11" db="EMBL/GenBank/DDBJ databases">
        <title>Pedobacter sp. HMF7647 Genome sequencing and assembly.</title>
        <authorList>
            <person name="Kang H."/>
            <person name="Kim H."/>
            <person name="Joh K."/>
        </authorList>
    </citation>
    <scope>NUCLEOTIDE SEQUENCE [LARGE SCALE GENOMIC DNA]</scope>
    <source>
        <strain evidence="2 3">HMF7647</strain>
    </source>
</reference>
<evidence type="ECO:0000313" key="2">
    <source>
        <dbReference type="EMBL" id="MXV49892.1"/>
    </source>
</evidence>
<evidence type="ECO:0008006" key="4">
    <source>
        <dbReference type="Google" id="ProtNLM"/>
    </source>
</evidence>